<dbReference type="AlphaFoldDB" id="A0A917AF07"/>
<dbReference type="InterPro" id="IPR050388">
    <property type="entry name" value="ABC_Ni/Peptide_Import"/>
</dbReference>
<keyword evidence="5" id="KW-0547">Nucleotide-binding</keyword>
<evidence type="ECO:0000259" key="8">
    <source>
        <dbReference type="PROSITE" id="PS50893"/>
    </source>
</evidence>
<dbReference type="PANTHER" id="PTHR43297:SF2">
    <property type="entry name" value="DIPEPTIDE TRANSPORT ATP-BINDING PROTEIN DPPD"/>
    <property type="match status" value="1"/>
</dbReference>
<name>A0A917AF07_9RHOB</name>
<evidence type="ECO:0000256" key="3">
    <source>
        <dbReference type="ARBA" id="ARBA00022448"/>
    </source>
</evidence>
<dbReference type="InterPro" id="IPR003593">
    <property type="entry name" value="AAA+_ATPase"/>
</dbReference>
<dbReference type="FunFam" id="3.40.50.300:FF:000016">
    <property type="entry name" value="Oligopeptide ABC transporter ATP-binding component"/>
    <property type="match status" value="1"/>
</dbReference>
<evidence type="ECO:0000256" key="6">
    <source>
        <dbReference type="ARBA" id="ARBA00022840"/>
    </source>
</evidence>
<keyword evidence="10" id="KW-1185">Reference proteome</keyword>
<comment type="similarity">
    <text evidence="2">Belongs to the ABC transporter superfamily.</text>
</comment>
<protein>
    <submittedName>
        <fullName evidence="9">ABC transporter ATP-binding protein</fullName>
    </submittedName>
</protein>
<organism evidence="9 10">
    <name type="scientific">Primorskyibacter flagellatus</name>
    <dbReference type="NCBI Taxonomy" id="1387277"/>
    <lineage>
        <taxon>Bacteria</taxon>
        <taxon>Pseudomonadati</taxon>
        <taxon>Pseudomonadota</taxon>
        <taxon>Alphaproteobacteria</taxon>
        <taxon>Rhodobacterales</taxon>
        <taxon>Roseobacteraceae</taxon>
        <taxon>Primorskyibacter</taxon>
    </lineage>
</organism>
<evidence type="ECO:0000313" key="9">
    <source>
        <dbReference type="EMBL" id="GGE46938.1"/>
    </source>
</evidence>
<dbReference type="GO" id="GO:0015833">
    <property type="term" value="P:peptide transport"/>
    <property type="evidence" value="ECO:0007669"/>
    <property type="project" value="InterPro"/>
</dbReference>
<evidence type="ECO:0000256" key="2">
    <source>
        <dbReference type="ARBA" id="ARBA00005417"/>
    </source>
</evidence>
<comment type="caution">
    <text evidence="9">The sequence shown here is derived from an EMBL/GenBank/DDBJ whole genome shotgun (WGS) entry which is preliminary data.</text>
</comment>
<dbReference type="RefSeq" id="WP_188479367.1">
    <property type="nucleotide sequence ID" value="NZ_BMFJ01000002.1"/>
</dbReference>
<dbReference type="GO" id="GO:0005524">
    <property type="term" value="F:ATP binding"/>
    <property type="evidence" value="ECO:0007669"/>
    <property type="project" value="UniProtKB-KW"/>
</dbReference>
<dbReference type="InterPro" id="IPR017871">
    <property type="entry name" value="ABC_transporter-like_CS"/>
</dbReference>
<dbReference type="GO" id="GO:0016887">
    <property type="term" value="F:ATP hydrolysis activity"/>
    <property type="evidence" value="ECO:0007669"/>
    <property type="project" value="InterPro"/>
</dbReference>
<keyword evidence="3" id="KW-0813">Transport</keyword>
<gene>
    <name evidence="9" type="ORF">GCM10011360_37720</name>
</gene>
<dbReference type="PANTHER" id="PTHR43297">
    <property type="entry name" value="OLIGOPEPTIDE TRANSPORT ATP-BINDING PROTEIN APPD"/>
    <property type="match status" value="1"/>
</dbReference>
<feature type="domain" description="ABC transporter" evidence="8">
    <location>
        <begin position="8"/>
        <end position="259"/>
    </location>
</feature>
<dbReference type="Proteomes" id="UP000612855">
    <property type="component" value="Unassembled WGS sequence"/>
</dbReference>
<dbReference type="InterPro" id="IPR027417">
    <property type="entry name" value="P-loop_NTPase"/>
</dbReference>
<evidence type="ECO:0000256" key="1">
    <source>
        <dbReference type="ARBA" id="ARBA00004417"/>
    </source>
</evidence>
<comment type="subcellular location">
    <subcellularLocation>
        <location evidence="1">Cell inner membrane</location>
        <topology evidence="1">Peripheral membrane protein</topology>
    </subcellularLocation>
</comment>
<dbReference type="InterPro" id="IPR013563">
    <property type="entry name" value="Oligopep_ABC_C"/>
</dbReference>
<dbReference type="PROSITE" id="PS50893">
    <property type="entry name" value="ABC_TRANSPORTER_2"/>
    <property type="match status" value="1"/>
</dbReference>
<reference evidence="10" key="1">
    <citation type="journal article" date="2019" name="Int. J. Syst. Evol. Microbiol.">
        <title>The Global Catalogue of Microorganisms (GCM) 10K type strain sequencing project: providing services to taxonomists for standard genome sequencing and annotation.</title>
        <authorList>
            <consortium name="The Broad Institute Genomics Platform"/>
            <consortium name="The Broad Institute Genome Sequencing Center for Infectious Disease"/>
            <person name="Wu L."/>
            <person name="Ma J."/>
        </authorList>
    </citation>
    <scope>NUCLEOTIDE SEQUENCE [LARGE SCALE GENOMIC DNA]</scope>
    <source>
        <strain evidence="10">CGMCC 1.12664</strain>
    </source>
</reference>
<dbReference type="Gene3D" id="3.40.50.300">
    <property type="entry name" value="P-loop containing nucleotide triphosphate hydrolases"/>
    <property type="match status" value="1"/>
</dbReference>
<dbReference type="CDD" id="cd03257">
    <property type="entry name" value="ABC_NikE_OppD_transporters"/>
    <property type="match status" value="1"/>
</dbReference>
<dbReference type="SMART" id="SM00382">
    <property type="entry name" value="AAA"/>
    <property type="match status" value="1"/>
</dbReference>
<keyword evidence="6 9" id="KW-0067">ATP-binding</keyword>
<proteinExistence type="inferred from homology"/>
<dbReference type="Pfam" id="PF08352">
    <property type="entry name" value="oligo_HPY"/>
    <property type="match status" value="1"/>
</dbReference>
<keyword evidence="7" id="KW-0472">Membrane</keyword>
<dbReference type="GO" id="GO:0055085">
    <property type="term" value="P:transmembrane transport"/>
    <property type="evidence" value="ECO:0007669"/>
    <property type="project" value="UniProtKB-ARBA"/>
</dbReference>
<keyword evidence="4" id="KW-1003">Cell membrane</keyword>
<evidence type="ECO:0000256" key="7">
    <source>
        <dbReference type="ARBA" id="ARBA00023136"/>
    </source>
</evidence>
<dbReference type="EMBL" id="BMFJ01000002">
    <property type="protein sequence ID" value="GGE46938.1"/>
    <property type="molecule type" value="Genomic_DNA"/>
</dbReference>
<dbReference type="PROSITE" id="PS00211">
    <property type="entry name" value="ABC_TRANSPORTER_1"/>
    <property type="match status" value="1"/>
</dbReference>
<sequence length="336" mass="35962">MTDTAPLLSVRNLQTRFRTDGGEVHAVDGVSFDIRPGQTVALVGESGCGKSVTSLSIMRLLPARAARIAGGEILLNGENLATATEQRMRRVRGNDISMIFQEPMTSLNPVLTIGRQIAETLELHEGLTRREAGEKAIHLLASVQIPEPKRRAAEYPHELSGGMRQRVMIAIAIACSPKLLIADEPTTALDVTIQAQILDLLADLKERTNMAMLFITHDLGVVAEIADHVVVMYAGRKIEEAPVADLYARPRHPYTAGLFGALPVLGSSAGGQTDRLNEIPGSVPSLRSPASHCTFAPRCPRSTDLCRAEVPPLAGQGAGHLAACFHPEPDQKGGTA</sequence>
<dbReference type="InterPro" id="IPR003439">
    <property type="entry name" value="ABC_transporter-like_ATP-bd"/>
</dbReference>
<dbReference type="SUPFAM" id="SSF52540">
    <property type="entry name" value="P-loop containing nucleoside triphosphate hydrolases"/>
    <property type="match status" value="1"/>
</dbReference>
<evidence type="ECO:0000256" key="4">
    <source>
        <dbReference type="ARBA" id="ARBA00022475"/>
    </source>
</evidence>
<dbReference type="NCBIfam" id="TIGR01727">
    <property type="entry name" value="oligo_HPY"/>
    <property type="match status" value="1"/>
</dbReference>
<accession>A0A917AF07</accession>
<evidence type="ECO:0000256" key="5">
    <source>
        <dbReference type="ARBA" id="ARBA00022741"/>
    </source>
</evidence>
<evidence type="ECO:0000313" key="10">
    <source>
        <dbReference type="Proteomes" id="UP000612855"/>
    </source>
</evidence>
<dbReference type="GO" id="GO:0005886">
    <property type="term" value="C:plasma membrane"/>
    <property type="evidence" value="ECO:0007669"/>
    <property type="project" value="UniProtKB-SubCell"/>
</dbReference>
<dbReference type="Pfam" id="PF00005">
    <property type="entry name" value="ABC_tran"/>
    <property type="match status" value="1"/>
</dbReference>